<evidence type="ECO:0000313" key="3">
    <source>
        <dbReference type="EMBL" id="REA63718.1"/>
    </source>
</evidence>
<dbReference type="Gene3D" id="2.60.120.10">
    <property type="entry name" value="Jelly Rolls"/>
    <property type="match status" value="1"/>
</dbReference>
<dbReference type="Proteomes" id="UP000256373">
    <property type="component" value="Unassembled WGS sequence"/>
</dbReference>
<dbReference type="PANTHER" id="PTHR35848">
    <property type="entry name" value="OXALATE-BINDING PROTEIN"/>
    <property type="match status" value="1"/>
</dbReference>
<accession>A0A3D8YG89</accession>
<dbReference type="OrthoDB" id="1413132at2"/>
<evidence type="ECO:0000313" key="4">
    <source>
        <dbReference type="Proteomes" id="UP000256373"/>
    </source>
</evidence>
<name>A0A3D8YG89_9BACT</name>
<dbReference type="RefSeq" id="WP_115829468.1">
    <property type="nucleotide sequence ID" value="NZ_QNUL01000002.1"/>
</dbReference>
<organism evidence="3 4">
    <name type="scientific">Dyadobacter luteus</name>
    <dbReference type="NCBI Taxonomy" id="2259619"/>
    <lineage>
        <taxon>Bacteria</taxon>
        <taxon>Pseudomonadati</taxon>
        <taxon>Bacteroidota</taxon>
        <taxon>Cytophagia</taxon>
        <taxon>Cytophagales</taxon>
        <taxon>Spirosomataceae</taxon>
        <taxon>Dyadobacter</taxon>
    </lineage>
</organism>
<feature type="domain" description="Cupin type-2" evidence="2">
    <location>
        <begin position="69"/>
        <end position="136"/>
    </location>
</feature>
<sequence length="146" mass="15957">MMVTKRDLGIVFCTMCLTLTGVAVSSQENIMDSAIFNWDEIPSKTTKTGSVKSFFRSKTATLEELECHVTTLNPGESSHAPHRHPNEEIIIIKEGNLEALVNGQIKPVGTGAVIFQASNQLHAIKNVGKTPATYHVLNWHSAATKK</sequence>
<dbReference type="AlphaFoldDB" id="A0A3D8YG89"/>
<dbReference type="InterPro" id="IPR013096">
    <property type="entry name" value="Cupin_2"/>
</dbReference>
<dbReference type="CDD" id="cd02209">
    <property type="entry name" value="cupin_XRE_C"/>
    <property type="match status" value="1"/>
</dbReference>
<evidence type="ECO:0000259" key="2">
    <source>
        <dbReference type="Pfam" id="PF07883"/>
    </source>
</evidence>
<gene>
    <name evidence="3" type="ORF">DSL64_04605</name>
</gene>
<evidence type="ECO:0000256" key="1">
    <source>
        <dbReference type="ARBA" id="ARBA00022723"/>
    </source>
</evidence>
<reference evidence="3 4" key="1">
    <citation type="submission" date="2018-07" db="EMBL/GenBank/DDBJ databases">
        <title>Dyadobacter roseus sp. nov., isolated from rose rhizosphere soil.</title>
        <authorList>
            <person name="Chen L."/>
        </authorList>
    </citation>
    <scope>NUCLEOTIDE SEQUENCE [LARGE SCALE GENOMIC DNA]</scope>
    <source>
        <strain evidence="3 4">RS19</strain>
    </source>
</reference>
<dbReference type="GO" id="GO:0046872">
    <property type="term" value="F:metal ion binding"/>
    <property type="evidence" value="ECO:0007669"/>
    <property type="project" value="UniProtKB-KW"/>
</dbReference>
<protein>
    <submittedName>
        <fullName evidence="3">Cupin domain-containing protein</fullName>
    </submittedName>
</protein>
<comment type="caution">
    <text evidence="3">The sequence shown here is derived from an EMBL/GenBank/DDBJ whole genome shotgun (WGS) entry which is preliminary data.</text>
</comment>
<dbReference type="InterPro" id="IPR011051">
    <property type="entry name" value="RmlC_Cupin_sf"/>
</dbReference>
<dbReference type="InterPro" id="IPR051610">
    <property type="entry name" value="GPI/OXD"/>
</dbReference>
<proteinExistence type="predicted"/>
<dbReference type="SUPFAM" id="SSF51182">
    <property type="entry name" value="RmlC-like cupins"/>
    <property type="match status" value="1"/>
</dbReference>
<dbReference type="EMBL" id="QNUL01000002">
    <property type="protein sequence ID" value="REA63718.1"/>
    <property type="molecule type" value="Genomic_DNA"/>
</dbReference>
<keyword evidence="4" id="KW-1185">Reference proteome</keyword>
<dbReference type="InterPro" id="IPR014710">
    <property type="entry name" value="RmlC-like_jellyroll"/>
</dbReference>
<dbReference type="Pfam" id="PF07883">
    <property type="entry name" value="Cupin_2"/>
    <property type="match status" value="1"/>
</dbReference>
<dbReference type="PANTHER" id="PTHR35848:SF6">
    <property type="entry name" value="CUPIN TYPE-2 DOMAIN-CONTAINING PROTEIN"/>
    <property type="match status" value="1"/>
</dbReference>
<keyword evidence="1" id="KW-0479">Metal-binding</keyword>